<evidence type="ECO:0000313" key="2">
    <source>
        <dbReference type="Proteomes" id="UP000823775"/>
    </source>
</evidence>
<name>A0ABS8UTR0_DATST</name>
<reference evidence="1 2" key="1">
    <citation type="journal article" date="2021" name="BMC Genomics">
        <title>Datura genome reveals duplications of psychoactive alkaloid biosynthetic genes and high mutation rate following tissue culture.</title>
        <authorList>
            <person name="Rajewski A."/>
            <person name="Carter-House D."/>
            <person name="Stajich J."/>
            <person name="Litt A."/>
        </authorList>
    </citation>
    <scope>NUCLEOTIDE SEQUENCE [LARGE SCALE GENOMIC DNA]</scope>
    <source>
        <strain evidence="1">AR-01</strain>
    </source>
</reference>
<proteinExistence type="predicted"/>
<gene>
    <name evidence="1" type="ORF">HAX54_020550</name>
</gene>
<accession>A0ABS8UTR0</accession>
<keyword evidence="2" id="KW-1185">Reference proteome</keyword>
<dbReference type="Proteomes" id="UP000823775">
    <property type="component" value="Unassembled WGS sequence"/>
</dbReference>
<evidence type="ECO:0000313" key="1">
    <source>
        <dbReference type="EMBL" id="MCD9561439.1"/>
    </source>
</evidence>
<dbReference type="EMBL" id="JACEIK010002478">
    <property type="protein sequence ID" value="MCD9561439.1"/>
    <property type="molecule type" value="Genomic_DNA"/>
</dbReference>
<comment type="caution">
    <text evidence="1">The sequence shown here is derived from an EMBL/GenBank/DDBJ whole genome shotgun (WGS) entry which is preliminary data.</text>
</comment>
<organism evidence="1 2">
    <name type="scientific">Datura stramonium</name>
    <name type="common">Jimsonweed</name>
    <name type="synonym">Common thornapple</name>
    <dbReference type="NCBI Taxonomy" id="4076"/>
    <lineage>
        <taxon>Eukaryota</taxon>
        <taxon>Viridiplantae</taxon>
        <taxon>Streptophyta</taxon>
        <taxon>Embryophyta</taxon>
        <taxon>Tracheophyta</taxon>
        <taxon>Spermatophyta</taxon>
        <taxon>Magnoliopsida</taxon>
        <taxon>eudicotyledons</taxon>
        <taxon>Gunneridae</taxon>
        <taxon>Pentapetalae</taxon>
        <taxon>asterids</taxon>
        <taxon>lamiids</taxon>
        <taxon>Solanales</taxon>
        <taxon>Solanaceae</taxon>
        <taxon>Solanoideae</taxon>
        <taxon>Datureae</taxon>
        <taxon>Datura</taxon>
    </lineage>
</organism>
<protein>
    <submittedName>
        <fullName evidence="1">Uncharacterized protein</fullName>
    </submittedName>
</protein>
<sequence length="93" mass="10351">MGIILKTIFLVDELWPKSTVWKILALADHDDPYLSEAIFLRSCIKLPAFRGRGRGRGRARVAAPAQGCARAASLEPKIDVEDKSYQYEEMGTA</sequence>